<protein>
    <recommendedName>
        <fullName evidence="3">Pyruvate carboxyltransferase domain-containing protein</fullName>
    </recommendedName>
</protein>
<dbReference type="RefSeq" id="WP_149487328.1">
    <property type="nucleotide sequence ID" value="NZ_CP036150.1"/>
</dbReference>
<keyword evidence="5" id="KW-1185">Reference proteome</keyword>
<name>A0A5C1QMG6_9SPIO</name>
<dbReference type="InterPro" id="IPR000891">
    <property type="entry name" value="PYR_CT"/>
</dbReference>
<dbReference type="AlphaFoldDB" id="A0A5C1QMG6"/>
<dbReference type="OrthoDB" id="9804858at2"/>
<dbReference type="Pfam" id="PF00682">
    <property type="entry name" value="HMGL-like"/>
    <property type="match status" value="1"/>
</dbReference>
<dbReference type="Gene3D" id="3.20.20.70">
    <property type="entry name" value="Aldolase class I"/>
    <property type="match status" value="1"/>
</dbReference>
<dbReference type="SUPFAM" id="SSF51569">
    <property type="entry name" value="Aldolase"/>
    <property type="match status" value="1"/>
</dbReference>
<accession>A0A5C1QMG6</accession>
<reference evidence="4 5" key="1">
    <citation type="submission" date="2019-02" db="EMBL/GenBank/DDBJ databases">
        <title>Complete Genome Sequence and Methylome Analysis of free living Spirochaetas.</title>
        <authorList>
            <person name="Fomenkov A."/>
            <person name="Dubinina G."/>
            <person name="Leshcheva N."/>
            <person name="Mikheeva N."/>
            <person name="Grabovich M."/>
            <person name="Vincze T."/>
            <person name="Roberts R.J."/>
        </authorList>
    </citation>
    <scope>NUCLEOTIDE SEQUENCE [LARGE SCALE GENOMIC DNA]</scope>
    <source>
        <strain evidence="4 5">K2</strain>
    </source>
</reference>
<dbReference type="PANTHER" id="PTHR42880">
    <property type="entry name" value="HOMOCITRATE SYNTHASE"/>
    <property type="match status" value="1"/>
</dbReference>
<evidence type="ECO:0000256" key="1">
    <source>
        <dbReference type="ARBA" id="ARBA00006154"/>
    </source>
</evidence>
<evidence type="ECO:0000259" key="3">
    <source>
        <dbReference type="PROSITE" id="PS50991"/>
    </source>
</evidence>
<evidence type="ECO:0000256" key="2">
    <source>
        <dbReference type="ARBA" id="ARBA00022679"/>
    </source>
</evidence>
<proteinExistence type="inferred from homology"/>
<gene>
    <name evidence="4" type="ORF">EXM22_15160</name>
</gene>
<keyword evidence="2" id="KW-0808">Transferase</keyword>
<dbReference type="GO" id="GO:0016740">
    <property type="term" value="F:transferase activity"/>
    <property type="evidence" value="ECO:0007669"/>
    <property type="project" value="UniProtKB-KW"/>
</dbReference>
<dbReference type="KEGG" id="ock:EXM22_15160"/>
<dbReference type="Proteomes" id="UP000324209">
    <property type="component" value="Chromosome"/>
</dbReference>
<dbReference type="InterPro" id="IPR013785">
    <property type="entry name" value="Aldolase_TIM"/>
</dbReference>
<dbReference type="EMBL" id="CP036150">
    <property type="protein sequence ID" value="QEN09253.1"/>
    <property type="molecule type" value="Genomic_DNA"/>
</dbReference>
<evidence type="ECO:0000313" key="4">
    <source>
        <dbReference type="EMBL" id="QEN09253.1"/>
    </source>
</evidence>
<comment type="similarity">
    <text evidence="1">Belongs to the alpha-IPM synthase/homocitrate synthase family.</text>
</comment>
<dbReference type="PROSITE" id="PS50991">
    <property type="entry name" value="PYR_CT"/>
    <property type="match status" value="1"/>
</dbReference>
<feature type="domain" description="Pyruvate carboxyltransferase" evidence="3">
    <location>
        <begin position="10"/>
        <end position="259"/>
    </location>
</feature>
<sequence>MATFDRNKSIWVVDSTLRERSMMRGREYSEAEKLKIAQLLALSGVNEIEAGIPARGPHECRAIRQIKIDNPGTLVTCWVKASMASIELATRCSVKSIHICFPEETISHNISSTQFEKALAEMKSMIDKCFESFDLVSVGISNPFSGDLTKLNRFISKASDYGAHRVRLADSENAVSAENVKSFFETVKTRTSASLEFHGHNAGGLGIENTLSSIYGGADAVSLTVNGLGGNGGVACLEDVGPALLSAFQYTDLNFYKLKEVARMVTTLENRRKVRRKSVNAA</sequence>
<organism evidence="4 5">
    <name type="scientific">Oceanispirochaeta crateris</name>
    <dbReference type="NCBI Taxonomy" id="2518645"/>
    <lineage>
        <taxon>Bacteria</taxon>
        <taxon>Pseudomonadati</taxon>
        <taxon>Spirochaetota</taxon>
        <taxon>Spirochaetia</taxon>
        <taxon>Spirochaetales</taxon>
        <taxon>Spirochaetaceae</taxon>
        <taxon>Oceanispirochaeta</taxon>
    </lineage>
</organism>
<evidence type="ECO:0000313" key="5">
    <source>
        <dbReference type="Proteomes" id="UP000324209"/>
    </source>
</evidence>
<dbReference type="PANTHER" id="PTHR42880:SF1">
    <property type="entry name" value="ISOPROPYLMALATE_HOMOCITRATE_CITRAMALATE SYNTHASE FAMILY PROTEIN"/>
    <property type="match status" value="1"/>
</dbReference>